<gene>
    <name evidence="1" type="ORF">GbCGDNIH9_8671</name>
</gene>
<evidence type="ECO:0000313" key="1">
    <source>
        <dbReference type="EMBL" id="APH55211.1"/>
    </source>
</evidence>
<organism evidence="1 2">
    <name type="scientific">Granulibacter bethesdensis</name>
    <dbReference type="NCBI Taxonomy" id="364410"/>
    <lineage>
        <taxon>Bacteria</taxon>
        <taxon>Pseudomonadati</taxon>
        <taxon>Pseudomonadota</taxon>
        <taxon>Alphaproteobacteria</taxon>
        <taxon>Acetobacterales</taxon>
        <taxon>Acetobacteraceae</taxon>
        <taxon>Granulibacter</taxon>
    </lineage>
</organism>
<sequence length="78" mass="9311">MNMTAMDGVNFFSQIFLVEFLRACFEGTLLRYKIHEIKQVLKDNKVAFCENMAHSIQRNDAEICYEIEKQRHSFINYQ</sequence>
<proteinExistence type="predicted"/>
<dbReference type="EMBL" id="CP018191">
    <property type="protein sequence ID" value="APH55211.1"/>
    <property type="molecule type" value="Genomic_DNA"/>
</dbReference>
<dbReference type="Proteomes" id="UP000182373">
    <property type="component" value="Chromosome"/>
</dbReference>
<dbReference type="AlphaFoldDB" id="A0AAC9KAX0"/>
<protein>
    <submittedName>
        <fullName evidence="1">Uncharacterized protein</fullName>
    </submittedName>
</protein>
<reference evidence="2" key="1">
    <citation type="submission" date="2016-11" db="EMBL/GenBank/DDBJ databases">
        <title>Comparative genomic and phenotypic analysis of Granulibacter bethesdensis clinical isolates from patients with chronic granulomatous disease.</title>
        <authorList>
            <person name="Zarember K.A."/>
            <person name="Porcella S.F."/>
            <person name="Chu J."/>
            <person name="Ding L."/>
            <person name="Dahlstrom E."/>
            <person name="Barbian K."/>
            <person name="Martens C."/>
            <person name="Sykora L."/>
            <person name="Kramer S."/>
            <person name="Pettinato A.M."/>
            <person name="Hong H."/>
            <person name="Wald G."/>
            <person name="Berg L.J."/>
            <person name="Rogge L.S."/>
            <person name="Greenberg D.E."/>
            <person name="Falcone E.L."/>
            <person name="Neves J.F."/>
            <person name="Simoes M.J."/>
            <person name="Casal M."/>
            <person name="Rodriguez-Lopez F.C."/>
            <person name="Zelazny A."/>
            <person name="Gallin J.I."/>
            <person name="Holland S.M."/>
        </authorList>
    </citation>
    <scope>NUCLEOTIDE SEQUENCE [LARGE SCALE GENOMIC DNA]</scope>
    <source>
        <strain evidence="2">NIH9.1</strain>
    </source>
</reference>
<name>A0AAC9KAX0_9PROT</name>
<accession>A0AAC9KAX0</accession>
<evidence type="ECO:0000313" key="2">
    <source>
        <dbReference type="Proteomes" id="UP000182373"/>
    </source>
</evidence>